<evidence type="ECO:0008006" key="2">
    <source>
        <dbReference type="Google" id="ProtNLM"/>
    </source>
</evidence>
<sequence>MKLLTQEIEEKLPKLYSQDNVADPICHIKFFTPDAGWTWFICSGEKQEDGDWLFFSKVVS</sequence>
<accession>X1UL21</accession>
<gene>
    <name evidence="1" type="ORF">S12H4_61125</name>
</gene>
<dbReference type="AlphaFoldDB" id="X1UL21"/>
<name>X1UL21_9ZZZZ</name>
<protein>
    <recommendedName>
        <fullName evidence="2">DUF2958 domain-containing protein</fullName>
    </recommendedName>
</protein>
<feature type="non-terminal residue" evidence="1">
    <location>
        <position position="60"/>
    </location>
</feature>
<evidence type="ECO:0000313" key="1">
    <source>
        <dbReference type="EMBL" id="GAJ18163.1"/>
    </source>
</evidence>
<comment type="caution">
    <text evidence="1">The sequence shown here is derived from an EMBL/GenBank/DDBJ whole genome shotgun (WGS) entry which is preliminary data.</text>
</comment>
<proteinExistence type="predicted"/>
<dbReference type="EMBL" id="BARW01040463">
    <property type="protein sequence ID" value="GAJ18163.1"/>
    <property type="molecule type" value="Genomic_DNA"/>
</dbReference>
<reference evidence="1" key="1">
    <citation type="journal article" date="2014" name="Front. Microbiol.">
        <title>High frequency of phylogenetically diverse reductive dehalogenase-homologous genes in deep subseafloor sedimentary metagenomes.</title>
        <authorList>
            <person name="Kawai M."/>
            <person name="Futagami T."/>
            <person name="Toyoda A."/>
            <person name="Takaki Y."/>
            <person name="Nishi S."/>
            <person name="Hori S."/>
            <person name="Arai W."/>
            <person name="Tsubouchi T."/>
            <person name="Morono Y."/>
            <person name="Uchiyama I."/>
            <person name="Ito T."/>
            <person name="Fujiyama A."/>
            <person name="Inagaki F."/>
            <person name="Takami H."/>
        </authorList>
    </citation>
    <scope>NUCLEOTIDE SEQUENCE</scope>
    <source>
        <strain evidence="1">Expedition CK06-06</strain>
    </source>
</reference>
<organism evidence="1">
    <name type="scientific">marine sediment metagenome</name>
    <dbReference type="NCBI Taxonomy" id="412755"/>
    <lineage>
        <taxon>unclassified sequences</taxon>
        <taxon>metagenomes</taxon>
        <taxon>ecological metagenomes</taxon>
    </lineage>
</organism>